<reference evidence="4 6" key="2">
    <citation type="submission" date="2019-07" db="EMBL/GenBank/DDBJ databases">
        <title>Genomic Encyclopedia of Archaeal and Bacterial Type Strains, Phase II (KMG-II): from individual species to whole genera.</title>
        <authorList>
            <person name="Goeker M."/>
        </authorList>
    </citation>
    <scope>NUCLEOTIDE SEQUENCE [LARGE SCALE GENOMIC DNA]</scope>
    <source>
        <strain evidence="4 6">DSM 3754</strain>
    </source>
</reference>
<evidence type="ECO:0000313" key="4">
    <source>
        <dbReference type="EMBL" id="TYO81999.1"/>
    </source>
</evidence>
<protein>
    <recommendedName>
        <fullName evidence="2">DUF7511 domain-containing protein</fullName>
    </recommendedName>
</protein>
<evidence type="ECO:0000313" key="5">
    <source>
        <dbReference type="Proteomes" id="UP000296216"/>
    </source>
</evidence>
<reference evidence="3" key="3">
    <citation type="journal article" name="MicrobiologyOpen">
        <title>Whole-genome comparison between the type strain of Halobacterium salinarum (DSM 3754(T)) and the laboratory strains R1 and NRC-1.</title>
        <authorList>
            <person name="Pfeiffer F."/>
            <person name="Losensky G."/>
            <person name="Marchfelder A."/>
            <person name="Habermann B."/>
            <person name="Dyall-Smith M."/>
        </authorList>
    </citation>
    <scope>NUCLEOTIDE SEQUENCE</scope>
    <source>
        <strain evidence="3">91-R6</strain>
    </source>
</reference>
<dbReference type="Proteomes" id="UP000323075">
    <property type="component" value="Unassembled WGS sequence"/>
</dbReference>
<dbReference type="EMBL" id="VRYN01000001">
    <property type="protein sequence ID" value="TYO81999.1"/>
    <property type="molecule type" value="Genomic_DNA"/>
</dbReference>
<dbReference type="AlphaFoldDB" id="A0A4D6GV27"/>
<name>A0A4D6GV27_HALS9</name>
<evidence type="ECO:0000313" key="3">
    <source>
        <dbReference type="EMBL" id="QCC45740.1"/>
    </source>
</evidence>
<dbReference type="EMBL" id="CP038631">
    <property type="protein sequence ID" value="QCC45740.1"/>
    <property type="molecule type" value="Genomic_DNA"/>
</dbReference>
<evidence type="ECO:0000256" key="1">
    <source>
        <dbReference type="SAM" id="MobiDB-lite"/>
    </source>
</evidence>
<dbReference type="RefSeq" id="WP_010903553.1">
    <property type="nucleotide sequence ID" value="NZ_VRYN01000001.1"/>
</dbReference>
<evidence type="ECO:0000259" key="2">
    <source>
        <dbReference type="Pfam" id="PF24351"/>
    </source>
</evidence>
<dbReference type="InterPro" id="IPR055933">
    <property type="entry name" value="DUF7511"/>
</dbReference>
<reference evidence="3 5" key="1">
    <citation type="journal article" date="2019" name="Microbiol. Resour. Announc.">
        <title>The Genome Sequence of the Halobacterium salinarum Type Strain Is Closely Related to That of Laboratory Strains NRC-1 and R1.</title>
        <authorList>
            <person name="Pfeiffer F."/>
            <person name="Marchfelder A."/>
            <person name="Habermann B."/>
            <person name="Dyall-Smith M.L."/>
        </authorList>
    </citation>
    <scope>NUCLEOTIDE SEQUENCE [LARGE SCALE GENOMIC DNA]</scope>
    <source>
        <strain evidence="3">91-R6</strain>
        <strain evidence="5">ATCC 33171 / DSM 3754 / JCM 8978 / NBRC 102687 / NCIMB 764 / 91-R6</strain>
    </source>
</reference>
<dbReference type="Proteomes" id="UP000296216">
    <property type="component" value="Chromosome"/>
</dbReference>
<proteinExistence type="predicted"/>
<accession>A0A4D6GV27</accession>
<sequence>MSPGSRTHRDDDAVTPDEQPTSAASGRVLARVETATDGHEECTLFPADADPDTLVTTWITAADDAFTALSEWR</sequence>
<dbReference type="Pfam" id="PF24351">
    <property type="entry name" value="DUF7511"/>
    <property type="match status" value="1"/>
</dbReference>
<feature type="region of interest" description="Disordered" evidence="1">
    <location>
        <begin position="1"/>
        <end position="27"/>
    </location>
</feature>
<feature type="domain" description="DUF7511" evidence="2">
    <location>
        <begin position="30"/>
        <end position="73"/>
    </location>
</feature>
<dbReference type="GeneID" id="68694681"/>
<evidence type="ECO:0000313" key="6">
    <source>
        <dbReference type="Proteomes" id="UP000323075"/>
    </source>
</evidence>
<gene>
    <name evidence="4" type="ORF">APQ99_00515</name>
    <name evidence="3" type="ORF">HBSAL_10485</name>
</gene>
<organism evidence="3 5">
    <name type="scientific">Halobacterium salinarum (strain ATCC 33171 / DSM 3754 / JCM 8978 / NBRC 102687 / NCIMB 764 / 91-R6)</name>
    <dbReference type="NCBI Taxonomy" id="2597657"/>
    <lineage>
        <taxon>Archaea</taxon>
        <taxon>Methanobacteriati</taxon>
        <taxon>Methanobacteriota</taxon>
        <taxon>Stenosarchaea group</taxon>
        <taxon>Halobacteria</taxon>
        <taxon>Halobacteriales</taxon>
        <taxon>Halobacteriaceae</taxon>
        <taxon>Halobacterium</taxon>
    </lineage>
</organism>